<protein>
    <submittedName>
        <fullName evidence="1">Uncharacterized protein</fullName>
    </submittedName>
</protein>
<dbReference type="EMBL" id="JAPEUV010000001">
    <property type="protein sequence ID" value="KAJ4343771.1"/>
    <property type="molecule type" value="Genomic_DNA"/>
</dbReference>
<proteinExistence type="predicted"/>
<name>A0A9W9C4X6_9PLEO</name>
<sequence length="320" mass="36114">MVKSLDAPSRSIATRLDRSQTPRQQVVQFFSSLSLYLKSQQELEERLESRLMSSATELSIHPYTSGHSIEDRLEAYTEEVKNESQKNQLRESSILGTIAASKSRLGLKYGSSKYLSNEVDCYIIRVEDLYKEEKTGRTELAETIVSSVTKAAKAARLSINTSSPLQSQVKSYFNQSAEALRSAEERTKECVSIMAEAVKELGLSDRMDVDDPVDKRLEKFIDDVTKRINSAPDGVPTGSFTAPEGNLKASHIKTINDLGVGIFSGALRLHQVLEHRELVRFELHTESRDARTASKNLKLIQTWFQQYCDEMEGLLLKWER</sequence>
<organism evidence="1 2">
    <name type="scientific">Didymella glomerata</name>
    <dbReference type="NCBI Taxonomy" id="749621"/>
    <lineage>
        <taxon>Eukaryota</taxon>
        <taxon>Fungi</taxon>
        <taxon>Dikarya</taxon>
        <taxon>Ascomycota</taxon>
        <taxon>Pezizomycotina</taxon>
        <taxon>Dothideomycetes</taxon>
        <taxon>Pleosporomycetidae</taxon>
        <taxon>Pleosporales</taxon>
        <taxon>Pleosporineae</taxon>
        <taxon>Didymellaceae</taxon>
        <taxon>Didymella</taxon>
    </lineage>
</organism>
<accession>A0A9W9C4X6</accession>
<gene>
    <name evidence="1" type="ORF">N0V87_000052</name>
</gene>
<keyword evidence="2" id="KW-1185">Reference proteome</keyword>
<reference evidence="1" key="1">
    <citation type="submission" date="2022-10" db="EMBL/GenBank/DDBJ databases">
        <title>Tapping the CABI collections for fungal endophytes: first genome assemblies for Collariella, Neodidymelliopsis, Ascochyta clinopodiicola, Didymella pomorum, Didymosphaeria variabile, Neocosmospora piperis and Neocucurbitaria cava.</title>
        <authorList>
            <person name="Hill R."/>
        </authorList>
    </citation>
    <scope>NUCLEOTIDE SEQUENCE</scope>
    <source>
        <strain evidence="1">IMI 360193</strain>
    </source>
</reference>
<dbReference type="AlphaFoldDB" id="A0A9W9C4X6"/>
<evidence type="ECO:0000313" key="1">
    <source>
        <dbReference type="EMBL" id="KAJ4343771.1"/>
    </source>
</evidence>
<evidence type="ECO:0000313" key="2">
    <source>
        <dbReference type="Proteomes" id="UP001140562"/>
    </source>
</evidence>
<dbReference type="Proteomes" id="UP001140562">
    <property type="component" value="Unassembled WGS sequence"/>
</dbReference>
<comment type="caution">
    <text evidence="1">The sequence shown here is derived from an EMBL/GenBank/DDBJ whole genome shotgun (WGS) entry which is preliminary data.</text>
</comment>